<name>A0A3Q8X386_9BACL</name>
<dbReference type="EMBL" id="CP034437">
    <property type="protein sequence ID" value="AZN39426.1"/>
    <property type="molecule type" value="Genomic_DNA"/>
</dbReference>
<organism evidence="1 2">
    <name type="scientific">Paenibacillus albus</name>
    <dbReference type="NCBI Taxonomy" id="2495582"/>
    <lineage>
        <taxon>Bacteria</taxon>
        <taxon>Bacillati</taxon>
        <taxon>Bacillota</taxon>
        <taxon>Bacilli</taxon>
        <taxon>Bacillales</taxon>
        <taxon>Paenibacillaceae</taxon>
        <taxon>Paenibacillus</taxon>
    </lineage>
</organism>
<dbReference type="KEGG" id="palb:EJC50_06945"/>
<sequence length="130" mass="14998">MRIEDDFDFVDFRDQIKKLKQEKMNKTHWAQDDAKDVLERVNSEMMPVIRAFVDTDRALEMQSNTFRAIYISYANVRILGLLVSATSSDSINIDAVFDSVSTCIYSGSFIEKEIKTAVKNALIDWYSKII</sequence>
<keyword evidence="2" id="KW-1185">Reference proteome</keyword>
<dbReference type="AlphaFoldDB" id="A0A3Q8X386"/>
<protein>
    <submittedName>
        <fullName evidence="1">Uncharacterized protein</fullName>
    </submittedName>
</protein>
<reference evidence="2" key="1">
    <citation type="submission" date="2018-12" db="EMBL/GenBank/DDBJ databases">
        <title>Genome sequence of Peanibacillus sp.</title>
        <authorList>
            <person name="Subramani G."/>
            <person name="Srinivasan S."/>
            <person name="Kim M.K."/>
        </authorList>
    </citation>
    <scope>NUCLEOTIDE SEQUENCE [LARGE SCALE GENOMIC DNA]</scope>
    <source>
        <strain evidence="2">18JY67-1</strain>
    </source>
</reference>
<evidence type="ECO:0000313" key="1">
    <source>
        <dbReference type="EMBL" id="AZN39426.1"/>
    </source>
</evidence>
<dbReference type="RefSeq" id="WP_126013989.1">
    <property type="nucleotide sequence ID" value="NZ_CP034437.1"/>
</dbReference>
<accession>A0A3Q8X386</accession>
<gene>
    <name evidence="1" type="ORF">EJC50_06945</name>
</gene>
<dbReference type="Proteomes" id="UP000272528">
    <property type="component" value="Chromosome"/>
</dbReference>
<dbReference type="OrthoDB" id="2615181at2"/>
<evidence type="ECO:0000313" key="2">
    <source>
        <dbReference type="Proteomes" id="UP000272528"/>
    </source>
</evidence>
<proteinExistence type="predicted"/>